<sequence length="377" mass="41301">MTRLRLLHTSDLHLGKRFGQFDEETRAALQQARQGILARLAQVATTEGAGHVLIAGDLFDTETPSARVIRQALAAMAAADPVQWWIIPGNHDSGAAEPLWAEMARHVPENVHLLMQPDPVEMAPGATLLASPCERRFAGQDRTTWMDSAETPEGHLRIGLAHGAVLDFDRDQNGAETIATTRASSARLDYLALGDWHGDFTLNAHSRYPGTPERDRFKHPGRGSCLLVDLPGPGQPPQLRQIEVGQYHWQDLALDLAPGLDVAALVDAVLPADETAWPDCLIRIRARGWVTAEQHMQLRACIDHHAPAFCHLTLETEGLRMEHRAEDLDQIATGGALRVAAETLMQDSADAARSQKDRDVAAAALNRLYAFVREGAE</sequence>
<dbReference type="PIRSF" id="PIRSF033093">
    <property type="entry name" value="UCP_ML1119"/>
    <property type="match status" value="1"/>
</dbReference>
<evidence type="ECO:0000313" key="2">
    <source>
        <dbReference type="EMBL" id="APG46112.1"/>
    </source>
</evidence>
<dbReference type="EMBL" id="CP016364">
    <property type="protein sequence ID" value="APG46112.1"/>
    <property type="molecule type" value="Genomic_DNA"/>
</dbReference>
<dbReference type="AlphaFoldDB" id="A0A1L3I1Z5"/>
<evidence type="ECO:0000259" key="1">
    <source>
        <dbReference type="Pfam" id="PF00149"/>
    </source>
</evidence>
<gene>
    <name evidence="2" type="ORF">PhaeoP97_00674</name>
</gene>
<organism evidence="2 3">
    <name type="scientific">Phaeobacter porticola</name>
    <dbReference type="NCBI Taxonomy" id="1844006"/>
    <lineage>
        <taxon>Bacteria</taxon>
        <taxon>Pseudomonadati</taxon>
        <taxon>Pseudomonadota</taxon>
        <taxon>Alphaproteobacteria</taxon>
        <taxon>Rhodobacterales</taxon>
        <taxon>Roseobacteraceae</taxon>
        <taxon>Phaeobacter</taxon>
    </lineage>
</organism>
<dbReference type="InterPro" id="IPR004843">
    <property type="entry name" value="Calcineurin-like_PHP"/>
</dbReference>
<dbReference type="STRING" id="1844006.PhaeoP97_00674"/>
<accession>A0A1L3I1Z5</accession>
<dbReference type="RefSeq" id="WP_072503869.1">
    <property type="nucleotide sequence ID" value="NZ_CP016364.1"/>
</dbReference>
<feature type="domain" description="Calcineurin-like phosphoesterase" evidence="1">
    <location>
        <begin position="4"/>
        <end position="164"/>
    </location>
</feature>
<name>A0A1L3I1Z5_9RHOB</name>
<dbReference type="Gene3D" id="3.60.21.10">
    <property type="match status" value="1"/>
</dbReference>
<dbReference type="InterPro" id="IPR050535">
    <property type="entry name" value="DNA_Repair-Maintenance_Comp"/>
</dbReference>
<dbReference type="Pfam" id="PF00149">
    <property type="entry name" value="Metallophos"/>
    <property type="match status" value="1"/>
</dbReference>
<dbReference type="Proteomes" id="UP000183859">
    <property type="component" value="Chromosome"/>
</dbReference>
<reference evidence="3" key="1">
    <citation type="submission" date="2016-07" db="EMBL/GenBank/DDBJ databases">
        <title>Phaeobacter portensis sp. nov., a tropodithietic acid producing bacterium isolated from a German harbor.</title>
        <authorList>
            <person name="Freese H.M."/>
            <person name="Bunk B."/>
            <person name="Breider S."/>
            <person name="Brinkhoff T."/>
        </authorList>
    </citation>
    <scope>NUCLEOTIDE SEQUENCE [LARGE SCALE GENOMIC DNA]</scope>
    <source>
        <strain evidence="3">P97</strain>
    </source>
</reference>
<dbReference type="KEGG" id="php:PhaeoP97_00674"/>
<dbReference type="OrthoDB" id="9773856at2"/>
<dbReference type="SUPFAM" id="SSF56300">
    <property type="entry name" value="Metallo-dependent phosphatases"/>
    <property type="match status" value="1"/>
</dbReference>
<dbReference type="PANTHER" id="PTHR30337:SF7">
    <property type="entry name" value="PHOSPHOESTERASE"/>
    <property type="match status" value="1"/>
</dbReference>
<dbReference type="GO" id="GO:0016787">
    <property type="term" value="F:hydrolase activity"/>
    <property type="evidence" value="ECO:0007669"/>
    <property type="project" value="InterPro"/>
</dbReference>
<protein>
    <submittedName>
        <fullName evidence="2">Phosphoesterase-like protein</fullName>
    </submittedName>
</protein>
<proteinExistence type="predicted"/>
<dbReference type="PANTHER" id="PTHR30337">
    <property type="entry name" value="COMPONENT OF ATP-DEPENDENT DSDNA EXONUCLEASE"/>
    <property type="match status" value="1"/>
</dbReference>
<dbReference type="InterPro" id="IPR014577">
    <property type="entry name" value="UCP033093_metalloPase"/>
</dbReference>
<dbReference type="InterPro" id="IPR029052">
    <property type="entry name" value="Metallo-depent_PP-like"/>
</dbReference>
<keyword evidence="3" id="KW-1185">Reference proteome</keyword>
<evidence type="ECO:0000313" key="3">
    <source>
        <dbReference type="Proteomes" id="UP000183859"/>
    </source>
</evidence>